<dbReference type="AlphaFoldDB" id="A0A2I3REL1"/>
<comment type="subcellular location">
    <subcellularLocation>
        <location evidence="1">Endomembrane system</location>
        <topology evidence="1">Multi-pass membrane protein</topology>
    </subcellularLocation>
    <subcellularLocation>
        <location evidence="7">Lysosome membrane</location>
        <topology evidence="7">Multi-pass membrane protein</topology>
    </subcellularLocation>
</comment>
<dbReference type="InterPro" id="IPR036259">
    <property type="entry name" value="MFS_trans_sf"/>
</dbReference>
<dbReference type="EMBL" id="AACZ04011858">
    <property type="status" value="NOT_ANNOTATED_CDS"/>
    <property type="molecule type" value="Genomic_DNA"/>
</dbReference>
<gene>
    <name evidence="8" type="primary">CLN3</name>
    <name evidence="8" type="synonym">LOC737549</name>
</gene>
<evidence type="ECO:0000313" key="9">
    <source>
        <dbReference type="Proteomes" id="UP000002277"/>
    </source>
</evidence>
<organism evidence="8 9">
    <name type="scientific">Pan troglodytes</name>
    <name type="common">Chimpanzee</name>
    <dbReference type="NCBI Taxonomy" id="9598"/>
    <lineage>
        <taxon>Eukaryota</taxon>
        <taxon>Metazoa</taxon>
        <taxon>Chordata</taxon>
        <taxon>Craniata</taxon>
        <taxon>Vertebrata</taxon>
        <taxon>Euteleostomi</taxon>
        <taxon>Mammalia</taxon>
        <taxon>Eutheria</taxon>
        <taxon>Euarchontoglires</taxon>
        <taxon>Primates</taxon>
        <taxon>Haplorrhini</taxon>
        <taxon>Catarrhini</taxon>
        <taxon>Hominidae</taxon>
        <taxon>Pan</taxon>
    </lineage>
</organism>
<evidence type="ECO:0000256" key="4">
    <source>
        <dbReference type="ARBA" id="ARBA00022692"/>
    </source>
</evidence>
<dbReference type="GO" id="GO:0005765">
    <property type="term" value="C:lysosomal membrane"/>
    <property type="evidence" value="ECO:0007669"/>
    <property type="project" value="UniProtKB-SubCell"/>
</dbReference>
<proteinExistence type="inferred from homology"/>
<dbReference type="Proteomes" id="UP000002277">
    <property type="component" value="Chromosome 16"/>
</dbReference>
<keyword evidence="6 7" id="KW-0472">Membrane</keyword>
<dbReference type="SUPFAM" id="SSF103473">
    <property type="entry name" value="MFS general substrate transporter"/>
    <property type="match status" value="1"/>
</dbReference>
<comment type="similarity">
    <text evidence="2 7">Belongs to the battenin family.</text>
</comment>
<keyword evidence="4 7" id="KW-0812">Transmembrane</keyword>
<evidence type="ECO:0000256" key="1">
    <source>
        <dbReference type="ARBA" id="ARBA00004127"/>
    </source>
</evidence>
<dbReference type="GeneTree" id="ENSGT00390000003249"/>
<dbReference type="GO" id="GO:0012505">
    <property type="term" value="C:endomembrane system"/>
    <property type="evidence" value="ECO:0007669"/>
    <property type="project" value="UniProtKB-SubCell"/>
</dbReference>
<dbReference type="Bgee" id="ENSPTRG00000007930">
    <property type="expression patterns" value="Expressed in cortex of kidney and 21 other cell types or tissues"/>
</dbReference>
<keyword evidence="5 7" id="KW-1133">Transmembrane helix</keyword>
<keyword evidence="3" id="KW-0813">Transport</keyword>
<evidence type="ECO:0000313" key="8">
    <source>
        <dbReference type="Ensembl" id="ENSPTRP00000063110.1"/>
    </source>
</evidence>
<keyword evidence="9" id="KW-1185">Reference proteome</keyword>
<protein>
    <recommendedName>
        <fullName evidence="7">Battenin</fullName>
    </recommendedName>
</protein>
<dbReference type="InterPro" id="IPR003492">
    <property type="entry name" value="Battenin_disease_Cln3"/>
</dbReference>
<evidence type="ECO:0000256" key="3">
    <source>
        <dbReference type="ARBA" id="ARBA00022448"/>
    </source>
</evidence>
<dbReference type="PANTHER" id="PTHR10981">
    <property type="entry name" value="BATTENIN"/>
    <property type="match status" value="1"/>
</dbReference>
<evidence type="ECO:0000256" key="5">
    <source>
        <dbReference type="ARBA" id="ARBA00022989"/>
    </source>
</evidence>
<keyword evidence="7" id="KW-0458">Lysosome</keyword>
<reference evidence="8" key="3">
    <citation type="submission" date="2025-09" db="UniProtKB">
        <authorList>
            <consortium name="Ensembl"/>
        </authorList>
    </citation>
    <scope>IDENTIFICATION</scope>
</reference>
<evidence type="ECO:0000256" key="7">
    <source>
        <dbReference type="RuleBase" id="RU361113"/>
    </source>
</evidence>
<dbReference type="Pfam" id="PF02487">
    <property type="entry name" value="CLN3"/>
    <property type="match status" value="2"/>
</dbReference>
<sequence length="296" mass="32769">MLGLCNNFSYVVMLSAAHDILSHKRTSGNQSHVDPGPTLMPHNSSSRFDCNSVSTAPPGSRQWDLCCWKLRPGCLFSFCGDQPVCYFLLLTSPEAQDPGGEEEAESAARQPLIRTEAPESKPAFDLRERWTVVCMWYIVPCVVVYFDLYVRRWLGGFELLFSATSLSHAQTSSPYLMPLGNQMLYQAGFCSPRSSLDCCRIPVSPWGPGPCLNLVFLLADVWFGFLPSIYLVFLIILYEGLLGGAAYVNTFHNIALETSDEHREFAMAATCISDTLGISLSGLLALPLHDFLCQLS</sequence>
<accession>A0A2I3REL1</accession>
<dbReference type="Ensembl" id="ENSPTRT00000102597.1">
    <property type="protein sequence ID" value="ENSPTRP00000063110.1"/>
    <property type="gene ID" value="ENSPTRG00000007930.6"/>
</dbReference>
<dbReference type="PRINTS" id="PR01315">
    <property type="entry name" value="BATTENIN"/>
</dbReference>
<feature type="transmembrane region" description="Helical" evidence="7">
    <location>
        <begin position="214"/>
        <end position="238"/>
    </location>
</feature>
<comment type="caution">
    <text evidence="7">Lacks conserved residue(s) required for the propagation of feature annotation.</text>
</comment>
<name>A0A2I3REL1_PANTR</name>
<evidence type="ECO:0000256" key="2">
    <source>
        <dbReference type="ARBA" id="ARBA00007467"/>
    </source>
</evidence>
<reference evidence="8" key="2">
    <citation type="submission" date="2025-08" db="UniProtKB">
        <authorList>
            <consortium name="Ensembl"/>
        </authorList>
    </citation>
    <scope>IDENTIFICATION</scope>
</reference>
<evidence type="ECO:0000256" key="6">
    <source>
        <dbReference type="ARBA" id="ARBA00023136"/>
    </source>
</evidence>
<dbReference type="PANTHER" id="PTHR10981:SF0">
    <property type="entry name" value="BATTENIN"/>
    <property type="match status" value="1"/>
</dbReference>
<reference evidence="8 9" key="1">
    <citation type="journal article" date="2005" name="Nature">
        <title>Initial sequence of the chimpanzee genome and comparison with the human genome.</title>
        <authorList>
            <consortium name="Chimpanzee sequencing and analysis consortium"/>
        </authorList>
    </citation>
    <scope>NUCLEOTIDE SEQUENCE [LARGE SCALE GENOMIC DNA]</scope>
</reference>